<organism evidence="1 2">
    <name type="scientific">Methanococcoides alaskense</name>
    <dbReference type="NCBI Taxonomy" id="325778"/>
    <lineage>
        <taxon>Archaea</taxon>
        <taxon>Methanobacteriati</taxon>
        <taxon>Methanobacteriota</taxon>
        <taxon>Stenosarchaea group</taxon>
        <taxon>Methanomicrobia</taxon>
        <taxon>Methanosarcinales</taxon>
        <taxon>Methanosarcinaceae</taxon>
        <taxon>Methanococcoides</taxon>
    </lineage>
</organism>
<comment type="caution">
    <text evidence="1">The sequence shown here is derived from an EMBL/GenBank/DDBJ whole genome shotgun (WGS) entry which is preliminary data.</text>
</comment>
<keyword evidence="2" id="KW-1185">Reference proteome</keyword>
<sequence length="38" mass="4412">MKMLKRRLAVLLVIRESVETVHGRSIDFDTRDGLKVND</sequence>
<dbReference type="Proteomes" id="UP001185015">
    <property type="component" value="Unassembled WGS sequence"/>
</dbReference>
<dbReference type="AlphaFoldDB" id="A0AA90U1F7"/>
<gene>
    <name evidence="1" type="ORF">J2750_002341</name>
</gene>
<dbReference type="EMBL" id="JAVDQI010000013">
    <property type="protein sequence ID" value="MDR6223862.1"/>
    <property type="molecule type" value="Genomic_DNA"/>
</dbReference>
<proteinExistence type="predicted"/>
<reference evidence="1 2" key="1">
    <citation type="submission" date="2023-07" db="EMBL/GenBank/DDBJ databases">
        <title>Genomic Encyclopedia of Type Strains, Phase IV (KMG-IV): sequencing the most valuable type-strain genomes for metagenomic binning, comparative biology and taxonomic classification.</title>
        <authorList>
            <person name="Goeker M."/>
        </authorList>
    </citation>
    <scope>NUCLEOTIDE SEQUENCE [LARGE SCALE GENOMIC DNA]</scope>
    <source>
        <strain evidence="1 2">DSM 17273</strain>
    </source>
</reference>
<accession>A0AA90U1F7</accession>
<name>A0AA90U1F7_9EURY</name>
<evidence type="ECO:0000313" key="1">
    <source>
        <dbReference type="EMBL" id="MDR6223862.1"/>
    </source>
</evidence>
<evidence type="ECO:0000313" key="2">
    <source>
        <dbReference type="Proteomes" id="UP001185015"/>
    </source>
</evidence>
<protein>
    <submittedName>
        <fullName evidence="1">Uncharacterized protein</fullName>
    </submittedName>
</protein>